<reference evidence="2 3" key="1">
    <citation type="journal article" date="2019" name="Plant Biotechnol. J.">
        <title>The red bayberry genome and genetic basis of sex determination.</title>
        <authorList>
            <person name="Jia H.M."/>
            <person name="Jia H.J."/>
            <person name="Cai Q.L."/>
            <person name="Wang Y."/>
            <person name="Zhao H.B."/>
            <person name="Yang W.F."/>
            <person name="Wang G.Y."/>
            <person name="Li Y.H."/>
            <person name="Zhan D.L."/>
            <person name="Shen Y.T."/>
            <person name="Niu Q.F."/>
            <person name="Chang L."/>
            <person name="Qiu J."/>
            <person name="Zhao L."/>
            <person name="Xie H.B."/>
            <person name="Fu W.Y."/>
            <person name="Jin J."/>
            <person name="Li X.W."/>
            <person name="Jiao Y."/>
            <person name="Zhou C.C."/>
            <person name="Tu T."/>
            <person name="Chai C.Y."/>
            <person name="Gao J.L."/>
            <person name="Fan L.J."/>
            <person name="van de Weg E."/>
            <person name="Wang J.Y."/>
            <person name="Gao Z.S."/>
        </authorList>
    </citation>
    <scope>NUCLEOTIDE SEQUENCE [LARGE SCALE GENOMIC DNA]</scope>
    <source>
        <tissue evidence="2">Leaves</tissue>
    </source>
</reference>
<gene>
    <name evidence="2" type="ORF">CJ030_MR6G000781</name>
</gene>
<protein>
    <submittedName>
        <fullName evidence="2">Uncharacterized protein</fullName>
    </submittedName>
</protein>
<comment type="caution">
    <text evidence="2">The sequence shown here is derived from an EMBL/GenBank/DDBJ whole genome shotgun (WGS) entry which is preliminary data.</text>
</comment>
<organism evidence="2 3">
    <name type="scientific">Morella rubra</name>
    <name type="common">Chinese bayberry</name>
    <dbReference type="NCBI Taxonomy" id="262757"/>
    <lineage>
        <taxon>Eukaryota</taxon>
        <taxon>Viridiplantae</taxon>
        <taxon>Streptophyta</taxon>
        <taxon>Embryophyta</taxon>
        <taxon>Tracheophyta</taxon>
        <taxon>Spermatophyta</taxon>
        <taxon>Magnoliopsida</taxon>
        <taxon>eudicotyledons</taxon>
        <taxon>Gunneridae</taxon>
        <taxon>Pentapetalae</taxon>
        <taxon>rosids</taxon>
        <taxon>fabids</taxon>
        <taxon>Fagales</taxon>
        <taxon>Myricaceae</taxon>
        <taxon>Morella</taxon>
    </lineage>
</organism>
<sequence>MYTNMLYKRARKNKKYNFVLYQFAGISRDFSMSGHSRIGWASVAVVSFVTSVAVVSFVTPPQDGHRCSGSPSWR</sequence>
<dbReference type="Proteomes" id="UP000516437">
    <property type="component" value="Chromosome 6"/>
</dbReference>
<evidence type="ECO:0000313" key="3">
    <source>
        <dbReference type="Proteomes" id="UP000516437"/>
    </source>
</evidence>
<proteinExistence type="predicted"/>
<keyword evidence="1" id="KW-0812">Transmembrane</keyword>
<feature type="transmembrane region" description="Helical" evidence="1">
    <location>
        <begin position="38"/>
        <end position="58"/>
    </location>
</feature>
<evidence type="ECO:0000313" key="2">
    <source>
        <dbReference type="EMBL" id="KAB1208925.1"/>
    </source>
</evidence>
<evidence type="ECO:0000256" key="1">
    <source>
        <dbReference type="SAM" id="Phobius"/>
    </source>
</evidence>
<keyword evidence="1" id="KW-1133">Transmembrane helix</keyword>
<keyword evidence="1" id="KW-0472">Membrane</keyword>
<name>A0A6A1V8Z1_9ROSI</name>
<dbReference type="AlphaFoldDB" id="A0A6A1V8Z1"/>
<dbReference type="EMBL" id="RXIC02000024">
    <property type="protein sequence ID" value="KAB1208925.1"/>
    <property type="molecule type" value="Genomic_DNA"/>
</dbReference>
<accession>A0A6A1V8Z1</accession>
<keyword evidence="3" id="KW-1185">Reference proteome</keyword>